<comment type="caution">
    <text evidence="1">The sequence shown here is derived from an EMBL/GenBank/DDBJ whole genome shotgun (WGS) entry which is preliminary data.</text>
</comment>
<evidence type="ECO:0000313" key="1">
    <source>
        <dbReference type="EMBL" id="KZM71650.1"/>
    </source>
</evidence>
<gene>
    <name evidence="1" type="ORF">AWN90_02695</name>
</gene>
<proteinExistence type="predicted"/>
<evidence type="ECO:0008006" key="3">
    <source>
        <dbReference type="Google" id="ProtNLM"/>
    </source>
</evidence>
<dbReference type="InterPro" id="IPR024520">
    <property type="entry name" value="DUF3558"/>
</dbReference>
<name>A0A164KRA7_9NOCA</name>
<dbReference type="EMBL" id="LWGR01000012">
    <property type="protein sequence ID" value="KZM71650.1"/>
    <property type="molecule type" value="Genomic_DNA"/>
</dbReference>
<evidence type="ECO:0000313" key="2">
    <source>
        <dbReference type="Proteomes" id="UP000076512"/>
    </source>
</evidence>
<organism evidence="1 2">
    <name type="scientific">Nocardia terpenica</name>
    <dbReference type="NCBI Taxonomy" id="455432"/>
    <lineage>
        <taxon>Bacteria</taxon>
        <taxon>Bacillati</taxon>
        <taxon>Actinomycetota</taxon>
        <taxon>Actinomycetes</taxon>
        <taxon>Mycobacteriales</taxon>
        <taxon>Nocardiaceae</taxon>
        <taxon>Nocardia</taxon>
    </lineage>
</organism>
<dbReference type="Pfam" id="PF12079">
    <property type="entry name" value="DUF3558"/>
    <property type="match status" value="1"/>
</dbReference>
<accession>A0A164KRA7</accession>
<dbReference type="Proteomes" id="UP000076512">
    <property type="component" value="Unassembled WGS sequence"/>
</dbReference>
<dbReference type="AlphaFoldDB" id="A0A164KRA7"/>
<protein>
    <recommendedName>
        <fullName evidence="3">DUF3558 domain-containing protein</fullName>
    </recommendedName>
</protein>
<reference evidence="1 2" key="1">
    <citation type="submission" date="2016-04" db="EMBL/GenBank/DDBJ databases">
        <authorList>
            <person name="Evans L.H."/>
            <person name="Alamgir A."/>
            <person name="Owens N."/>
            <person name="Weber N.D."/>
            <person name="Virtaneva K."/>
            <person name="Barbian K."/>
            <person name="Babar A."/>
            <person name="Rosenke K."/>
        </authorList>
    </citation>
    <scope>NUCLEOTIDE SEQUENCE [LARGE SCALE GENOMIC DNA]</scope>
    <source>
        <strain evidence="1 2">IFM 0406</strain>
    </source>
</reference>
<keyword evidence="2" id="KW-1185">Reference proteome</keyword>
<sequence length="141" mass="15376">MAFDPCTWIDGATVTHLGYAPETRKRTTDINAEYTFLGCELKSPDKAYVLGILSGNRTMDEGRAKETAEGAQIQDTTIGGRSAMVVRTKDPDTCDVLLQTKVGYVDFQRTIFADHLDGPAPEKCSGMTDLVQDIVARIGDN</sequence>